<dbReference type="OrthoDB" id="2306834at2"/>
<dbReference type="Proteomes" id="UP000050929">
    <property type="component" value="Unassembled WGS sequence"/>
</dbReference>
<sequence length="1064" mass="116695">MQTKKIAERLLFITISIMAFFGVLQRTSYATIAYPDSNVIESPPNSGLSLDDYFTIGKFNGVDTTGNSATIKPNSNGVDVIRMTDGENETSAVWSNNDKNYLNIKKKQTLSMWLYFGSVKDTRGIPDGMAFVLQNDERGANAISKLNGKVNNGETLGVWGSDGNKNVTNTDAGYGGVTPIQKQAIQNSVAIEFDTETNHYGDKKSPKLWNTFNNNPTKSNLPNAGDAFDFLPINYGSDNNSFIYFANDQQYGHMAWQYPADKNSYEQLSLTPPGTGGIFINQSYSVMALKHHFNGGNMYFQRNSLDGSNYTKSWKHFTVDYTPPADGSNMAKLRYRLGDKAADTGKAQTPDMDATADIDITKFGDVKDNKLRYGFTASTGEGANTVSAMIFETMPSLVDAESNAYVVDKTANTRIKQPTNIEVNEDAQVNQNYELYDKDSLSLTPTTKVHPKDDLRLNYLFHYKDGEDPATGLKSTFNVPKNITVNTDSSGKIGVMHYISKTGTTKDVDIPVEDLKDGVISTSIDDMGDPNNNNWEYARAEINASANDTDTKLNVPLTTSQIEGDNYKVNIDTAAFDIVKPADTLKITTNMDDPTEVKLGDKFDLTGDISFGSGATVNKGDMYINYSIDDGSNLRASDDSSGSKFTIPDFETGTGSDQLGIGDHTIKVQVVDSNYTASDGTKDTLSSNVLEYHIKVTNKSVVITPDDSNITVNDNEPVILSGSYLHSDDTTTSDEGGDSQISYTITNNGTKQDTVTEAQTNNGKYAFTLKPYAYDKDPSTSLDDYTGNTGLKVGKNVVTIHIVDKEGHKSTDKDVIINVPDISPTLTTDQNEFSVIEDDPIDLNGKVGYTGDYQVTPSKLTWNIDANNHKYVKGYGGNTPVVTPVDQDISVDSTVNGMTDQDDNPYKISVYFTDPYGRKSNTVEYNVNIIDKTATIENGDYRFQNVHAIDRPTRVKREGNWNLKVNSVMTKWTLTAKASDMVKDAGMPDETRLDGDLIYVSKDNVTHDLSSQTFIQSDQDDTDSEVTNIAGNWASDQGVLLDLNSRNVSGSYTGNIEWGLADSV</sequence>
<evidence type="ECO:0000313" key="1">
    <source>
        <dbReference type="EMBL" id="KRK64457.1"/>
    </source>
</evidence>
<evidence type="ECO:0008006" key="3">
    <source>
        <dbReference type="Google" id="ProtNLM"/>
    </source>
</evidence>
<organism evidence="1 2">
    <name type="scientific">Companilactobacillus tucceti DSM 20183</name>
    <dbReference type="NCBI Taxonomy" id="1423811"/>
    <lineage>
        <taxon>Bacteria</taxon>
        <taxon>Bacillati</taxon>
        <taxon>Bacillota</taxon>
        <taxon>Bacilli</taxon>
        <taxon>Lactobacillales</taxon>
        <taxon>Lactobacillaceae</taxon>
        <taxon>Companilactobacillus</taxon>
    </lineage>
</organism>
<comment type="caution">
    <text evidence="1">The sequence shown here is derived from an EMBL/GenBank/DDBJ whole genome shotgun (WGS) entry which is preliminary data.</text>
</comment>
<dbReference type="EMBL" id="AZDG01000011">
    <property type="protein sequence ID" value="KRK64457.1"/>
    <property type="molecule type" value="Genomic_DNA"/>
</dbReference>
<gene>
    <name evidence="1" type="ORF">FC72_GL000339</name>
</gene>
<evidence type="ECO:0000313" key="2">
    <source>
        <dbReference type="Proteomes" id="UP000050929"/>
    </source>
</evidence>
<proteinExistence type="predicted"/>
<reference evidence="1 2" key="1">
    <citation type="journal article" date="2015" name="Genome Announc.">
        <title>Expanding the biotechnology potential of lactobacilli through comparative genomics of 213 strains and associated genera.</title>
        <authorList>
            <person name="Sun Z."/>
            <person name="Harris H.M."/>
            <person name="McCann A."/>
            <person name="Guo C."/>
            <person name="Argimon S."/>
            <person name="Zhang W."/>
            <person name="Yang X."/>
            <person name="Jeffery I.B."/>
            <person name="Cooney J.C."/>
            <person name="Kagawa T.F."/>
            <person name="Liu W."/>
            <person name="Song Y."/>
            <person name="Salvetti E."/>
            <person name="Wrobel A."/>
            <person name="Rasinkangas P."/>
            <person name="Parkhill J."/>
            <person name="Rea M.C."/>
            <person name="O'Sullivan O."/>
            <person name="Ritari J."/>
            <person name="Douillard F.P."/>
            <person name="Paul Ross R."/>
            <person name="Yang R."/>
            <person name="Briner A.E."/>
            <person name="Felis G.E."/>
            <person name="de Vos W.M."/>
            <person name="Barrangou R."/>
            <person name="Klaenhammer T.R."/>
            <person name="Caufield P.W."/>
            <person name="Cui Y."/>
            <person name="Zhang H."/>
            <person name="O'Toole P.W."/>
        </authorList>
    </citation>
    <scope>NUCLEOTIDE SEQUENCE [LARGE SCALE GENOMIC DNA]</scope>
    <source>
        <strain evidence="1 2">DSM 20183</strain>
    </source>
</reference>
<name>A0A0R1J6I8_9LACO</name>
<dbReference type="PATRIC" id="fig|1423811.3.peg.340"/>
<dbReference type="STRING" id="1423811.FC72_GL000339"/>
<keyword evidence="2" id="KW-1185">Reference proteome</keyword>
<accession>A0A0R1J6I8</accession>
<dbReference type="RefSeq" id="WP_057765765.1">
    <property type="nucleotide sequence ID" value="NZ_AZDG01000011.1"/>
</dbReference>
<protein>
    <recommendedName>
        <fullName evidence="3">Extracellular protein</fullName>
    </recommendedName>
</protein>
<dbReference type="AlphaFoldDB" id="A0A0R1J6I8"/>